<keyword evidence="10" id="KW-1185">Reference proteome</keyword>
<dbReference type="EMBL" id="RCOS01000077">
    <property type="protein sequence ID" value="RSN75200.1"/>
    <property type="molecule type" value="Genomic_DNA"/>
</dbReference>
<dbReference type="InterPro" id="IPR035906">
    <property type="entry name" value="MetI-like_sf"/>
</dbReference>
<sequence>MPLSREYLIKRLILLIFVVFGVLVITFTITRVVPARPELLWAGPHATIEQIERARKELHLDQPIYIQLGYYLLDFIRGNWGVSWRTKSPVLDDLLSALPATLELIIFAFSIAAVLGILLGIAAALRRNRMTDSVIRVFSVLGASMPVFWLALIILLVFSSWLGWLPSSKRVDEMLVISTGFHPITGFYLIDSLIQGDFPVFVDVLKHMILPAAVLSLYPMGLCARMTRAMMVDILHEPFMRSALAWGIPRKLIVYKYALKNAVSPVIASLGLSFGYTIIGAFMVELIFVWPGIGLYTAMSLLSFDYPAIMGAVIIVALFYSAINLIVDLIHAWIDPRVSL</sequence>
<dbReference type="GO" id="GO:0005886">
    <property type="term" value="C:plasma membrane"/>
    <property type="evidence" value="ECO:0007669"/>
    <property type="project" value="UniProtKB-SubCell"/>
</dbReference>
<gene>
    <name evidence="9" type="ORF">D6D85_06675</name>
</gene>
<evidence type="ECO:0000256" key="6">
    <source>
        <dbReference type="ARBA" id="ARBA00023136"/>
    </source>
</evidence>
<protein>
    <submittedName>
        <fullName evidence="9">ABC transporter permease</fullName>
    </submittedName>
</protein>
<comment type="caution">
    <text evidence="9">The sequence shown here is derived from an EMBL/GenBank/DDBJ whole genome shotgun (WGS) entry which is preliminary data.</text>
</comment>
<dbReference type="Proteomes" id="UP000277582">
    <property type="component" value="Unassembled WGS sequence"/>
</dbReference>
<evidence type="ECO:0000259" key="8">
    <source>
        <dbReference type="PROSITE" id="PS50928"/>
    </source>
</evidence>
<accession>A0A3R9QWM5</accession>
<dbReference type="OrthoDB" id="44105at2157"/>
<dbReference type="InterPro" id="IPR000515">
    <property type="entry name" value="MetI-like"/>
</dbReference>
<dbReference type="Pfam" id="PF19300">
    <property type="entry name" value="BPD_transp_1_N"/>
    <property type="match status" value="1"/>
</dbReference>
<keyword evidence="6 7" id="KW-0472">Membrane</keyword>
<name>A0A3R9QWM5_9CREN</name>
<dbReference type="RefSeq" id="WP_125671248.1">
    <property type="nucleotide sequence ID" value="NZ_RCOS01000077.1"/>
</dbReference>
<dbReference type="PANTHER" id="PTHR43163">
    <property type="entry name" value="DIPEPTIDE TRANSPORT SYSTEM PERMEASE PROTEIN DPPB-RELATED"/>
    <property type="match status" value="1"/>
</dbReference>
<comment type="similarity">
    <text evidence="7">Belongs to the binding-protein-dependent transport system permease family.</text>
</comment>
<keyword evidence="3" id="KW-1003">Cell membrane</keyword>
<dbReference type="CDD" id="cd06261">
    <property type="entry name" value="TM_PBP2"/>
    <property type="match status" value="1"/>
</dbReference>
<dbReference type="SUPFAM" id="SSF161098">
    <property type="entry name" value="MetI-like"/>
    <property type="match status" value="1"/>
</dbReference>
<evidence type="ECO:0000256" key="7">
    <source>
        <dbReference type="RuleBase" id="RU363032"/>
    </source>
</evidence>
<dbReference type="AlphaFoldDB" id="A0A3R9QWM5"/>
<feature type="transmembrane region" description="Helical" evidence="7">
    <location>
        <begin position="266"/>
        <end position="288"/>
    </location>
</feature>
<dbReference type="Pfam" id="PF00528">
    <property type="entry name" value="BPD_transp_1"/>
    <property type="match status" value="1"/>
</dbReference>
<evidence type="ECO:0000313" key="10">
    <source>
        <dbReference type="Proteomes" id="UP000277582"/>
    </source>
</evidence>
<feature type="transmembrane region" description="Helical" evidence="7">
    <location>
        <begin position="12"/>
        <end position="33"/>
    </location>
</feature>
<dbReference type="InterPro" id="IPR045621">
    <property type="entry name" value="BPD_transp_1_N"/>
</dbReference>
<evidence type="ECO:0000256" key="1">
    <source>
        <dbReference type="ARBA" id="ARBA00004651"/>
    </source>
</evidence>
<proteinExistence type="inferred from homology"/>
<dbReference type="Gene3D" id="1.10.3720.10">
    <property type="entry name" value="MetI-like"/>
    <property type="match status" value="1"/>
</dbReference>
<evidence type="ECO:0000256" key="5">
    <source>
        <dbReference type="ARBA" id="ARBA00022989"/>
    </source>
</evidence>
<feature type="transmembrane region" description="Helical" evidence="7">
    <location>
        <begin position="208"/>
        <end position="227"/>
    </location>
</feature>
<dbReference type="GO" id="GO:0055085">
    <property type="term" value="P:transmembrane transport"/>
    <property type="evidence" value="ECO:0007669"/>
    <property type="project" value="InterPro"/>
</dbReference>
<dbReference type="PANTHER" id="PTHR43163:SF6">
    <property type="entry name" value="DIPEPTIDE TRANSPORT SYSTEM PERMEASE PROTEIN DPPB-RELATED"/>
    <property type="match status" value="1"/>
</dbReference>
<dbReference type="PROSITE" id="PS50928">
    <property type="entry name" value="ABC_TM1"/>
    <property type="match status" value="1"/>
</dbReference>
<reference evidence="9 10" key="1">
    <citation type="submission" date="2018-10" db="EMBL/GenBank/DDBJ databases">
        <title>Co-occurring genomic capacity for anaerobic methane metabolism and dissimilatory sulfite reduction discovered in the Korarchaeota.</title>
        <authorList>
            <person name="Mckay L.J."/>
            <person name="Dlakic M."/>
            <person name="Fields M.W."/>
            <person name="Delmont T.O."/>
            <person name="Eren A.M."/>
            <person name="Jay Z.J."/>
            <person name="Klingelsmith K.B."/>
            <person name="Rusch D.B."/>
            <person name="Inskeep W.P."/>
        </authorList>
    </citation>
    <scope>NUCLEOTIDE SEQUENCE [LARGE SCALE GENOMIC DNA]</scope>
    <source>
        <strain evidence="9 10">MDKW</strain>
    </source>
</reference>
<feature type="transmembrane region" description="Helical" evidence="7">
    <location>
        <begin position="137"/>
        <end position="164"/>
    </location>
</feature>
<evidence type="ECO:0000256" key="4">
    <source>
        <dbReference type="ARBA" id="ARBA00022692"/>
    </source>
</evidence>
<keyword evidence="5 7" id="KW-1133">Transmembrane helix</keyword>
<organism evidence="9 10">
    <name type="scientific">Candidatus Methanodesulfokora washburnensis</name>
    <dbReference type="NCBI Taxonomy" id="2478471"/>
    <lineage>
        <taxon>Archaea</taxon>
        <taxon>Thermoproteota</taxon>
        <taxon>Candidatus Korarchaeia</taxon>
        <taxon>Candidatus Korarchaeia incertae sedis</taxon>
        <taxon>Candidatus Methanodesulfokora</taxon>
    </lineage>
</organism>
<keyword evidence="4 7" id="KW-0812">Transmembrane</keyword>
<evidence type="ECO:0000313" key="9">
    <source>
        <dbReference type="EMBL" id="RSN75200.1"/>
    </source>
</evidence>
<feature type="transmembrane region" description="Helical" evidence="7">
    <location>
        <begin position="104"/>
        <end position="125"/>
    </location>
</feature>
<keyword evidence="2 7" id="KW-0813">Transport</keyword>
<feature type="domain" description="ABC transmembrane type-1" evidence="8">
    <location>
        <begin position="98"/>
        <end position="331"/>
    </location>
</feature>
<evidence type="ECO:0000256" key="3">
    <source>
        <dbReference type="ARBA" id="ARBA00022475"/>
    </source>
</evidence>
<evidence type="ECO:0000256" key="2">
    <source>
        <dbReference type="ARBA" id="ARBA00022448"/>
    </source>
</evidence>
<feature type="transmembrane region" description="Helical" evidence="7">
    <location>
        <begin position="308"/>
        <end position="334"/>
    </location>
</feature>
<comment type="subcellular location">
    <subcellularLocation>
        <location evidence="1 7">Cell membrane</location>
        <topology evidence="1 7">Multi-pass membrane protein</topology>
    </subcellularLocation>
</comment>